<evidence type="ECO:0000313" key="2">
    <source>
        <dbReference type="EMBL" id="CCH34569.1"/>
    </source>
</evidence>
<dbReference type="AlphaFoldDB" id="K0KCS4"/>
<reference evidence="2 3" key="1">
    <citation type="journal article" date="2012" name="BMC Genomics">
        <title>Complete genome sequence of Saccharothrix espanaensis DSM 44229T and comparison to the other completely sequenced Pseudonocardiaceae.</title>
        <authorList>
            <person name="Strobel T."/>
            <person name="Al-Dilaimi A."/>
            <person name="Blom J."/>
            <person name="Gessner A."/>
            <person name="Kalinowski J."/>
            <person name="Luzhetska M."/>
            <person name="Puhler A."/>
            <person name="Szczepanowski R."/>
            <person name="Bechthold A."/>
            <person name="Ruckert C."/>
        </authorList>
    </citation>
    <scope>NUCLEOTIDE SEQUENCE [LARGE SCALE GENOMIC DNA]</scope>
    <source>
        <strain evidence="3">ATCC 51144 / DSM 44229 / JCM 9112 / NBRC 15066 / NRRL 15764</strain>
    </source>
</reference>
<proteinExistence type="predicted"/>
<dbReference type="EMBL" id="HE804045">
    <property type="protein sequence ID" value="CCH34569.1"/>
    <property type="molecule type" value="Genomic_DNA"/>
</dbReference>
<evidence type="ECO:0000313" key="3">
    <source>
        <dbReference type="Proteomes" id="UP000006281"/>
    </source>
</evidence>
<keyword evidence="1" id="KW-0732">Signal</keyword>
<dbReference type="OrthoDB" id="3526615at2"/>
<feature type="signal peptide" evidence="1">
    <location>
        <begin position="1"/>
        <end position="21"/>
    </location>
</feature>
<evidence type="ECO:0000256" key="1">
    <source>
        <dbReference type="SAM" id="SignalP"/>
    </source>
</evidence>
<organism evidence="2 3">
    <name type="scientific">Saccharothrix espanaensis (strain ATCC 51144 / DSM 44229 / JCM 9112 / NBRC 15066 / NRRL 15764)</name>
    <dbReference type="NCBI Taxonomy" id="1179773"/>
    <lineage>
        <taxon>Bacteria</taxon>
        <taxon>Bacillati</taxon>
        <taxon>Actinomycetota</taxon>
        <taxon>Actinomycetes</taxon>
        <taxon>Pseudonocardiales</taxon>
        <taxon>Pseudonocardiaceae</taxon>
        <taxon>Saccharothrix</taxon>
    </lineage>
</organism>
<dbReference type="RefSeq" id="WP_015104679.1">
    <property type="nucleotide sequence ID" value="NC_019673.1"/>
</dbReference>
<dbReference type="eggNOG" id="ENOG5032034">
    <property type="taxonomic scope" value="Bacteria"/>
</dbReference>
<dbReference type="BioCyc" id="SESP1179773:BN6_RS35455-MONOMER"/>
<protein>
    <submittedName>
        <fullName evidence="2">Putative secreted protein</fullName>
    </submittedName>
</protein>
<keyword evidence="3" id="KW-1185">Reference proteome</keyword>
<dbReference type="Proteomes" id="UP000006281">
    <property type="component" value="Chromosome"/>
</dbReference>
<dbReference type="PATRIC" id="fig|1179773.3.peg.7417"/>
<accession>K0KCS4</accession>
<feature type="chain" id="PRO_5038805500" evidence="1">
    <location>
        <begin position="22"/>
        <end position="257"/>
    </location>
</feature>
<name>K0KCS4_SACES</name>
<dbReference type="STRING" id="1179773.BN6_73380"/>
<dbReference type="PROSITE" id="PS51257">
    <property type="entry name" value="PROKAR_LIPOPROTEIN"/>
    <property type="match status" value="1"/>
</dbReference>
<dbReference type="HOGENOM" id="CLU_1081366_0_0_11"/>
<sequence>MRPLVLALAVLLAGCTAGEPAAVTTPAGGPPVDFPVDAAPRPVVLIGEALNAEDGLRDGDRLDAAFEFAGQHPPTPAPAEVALPGRIPATMPMIGSADAVRAMSRGTGDPVRLVSAEFGMSGYATDRGLRSLPAWRFTTEAGSVPAWPALEPGTFWKLGEVRPATVREPARVVGERLSVTTQAPPAACRGDSPARHVPVIRETDSTITVGLHPRGHVGDCRRNLAILTEVHEVTLKKPLGNRLLLDGDGGVIAATRM</sequence>
<gene>
    <name evidence="2" type="ordered locus">BN6_73380</name>
</gene>
<dbReference type="KEGG" id="sesp:BN6_73380"/>